<feature type="transmembrane region" description="Helical" evidence="2">
    <location>
        <begin position="255"/>
        <end position="284"/>
    </location>
</feature>
<reference evidence="3" key="1">
    <citation type="journal article" date="2015" name="BMC Evol. Biol.">
        <title>Chloroplast phylogenomic analysis of chlorophyte green algae identifies a novel lineage sister to the Sphaeropleales (Chlorophyceae).</title>
        <authorList>
            <person name="Lemieux C."/>
            <person name="Vincent A.T."/>
            <person name="Labarre A."/>
            <person name="Otis C."/>
            <person name="Turmel M."/>
        </authorList>
    </citation>
    <scope>NUCLEOTIDE SEQUENCE</scope>
</reference>
<evidence type="ECO:0000313" key="3">
    <source>
        <dbReference type="EMBL" id="ALO63322.1"/>
    </source>
</evidence>
<organism evidence="3">
    <name type="scientific">Characiochloris acuminata</name>
    <dbReference type="NCBI Taxonomy" id="167768"/>
    <lineage>
        <taxon>Eukaryota</taxon>
        <taxon>Viridiplantae</taxon>
        <taxon>Chlorophyta</taxon>
        <taxon>core chlorophytes</taxon>
        <taxon>Chlorophyceae</taxon>
        <taxon>CS clade</taxon>
        <taxon>Chlamydomonadales</taxon>
        <taxon>Characiochloridaceae</taxon>
        <taxon>Characiochloris</taxon>
    </lineage>
</organism>
<keyword evidence="3" id="KW-0150">Chloroplast</keyword>
<dbReference type="GeneID" id="26378907"/>
<keyword evidence="3" id="KW-0934">Plastid</keyword>
<accession>A0A0S2LQ15</accession>
<evidence type="ECO:0000256" key="1">
    <source>
        <dbReference type="SAM" id="MobiDB-lite"/>
    </source>
</evidence>
<feature type="compositionally biased region" description="Polar residues" evidence="1">
    <location>
        <begin position="2141"/>
        <end position="2151"/>
    </location>
</feature>
<feature type="transmembrane region" description="Helical" evidence="2">
    <location>
        <begin position="305"/>
        <end position="329"/>
    </location>
</feature>
<evidence type="ECO:0000256" key="2">
    <source>
        <dbReference type="SAM" id="Phobius"/>
    </source>
</evidence>
<name>A0A0S2LQ15_9CHLO</name>
<feature type="transmembrane region" description="Helical" evidence="2">
    <location>
        <begin position="148"/>
        <end position="169"/>
    </location>
</feature>
<proteinExistence type="predicted"/>
<feature type="transmembrane region" description="Helical" evidence="2">
    <location>
        <begin position="175"/>
        <end position="196"/>
    </location>
</feature>
<keyword evidence="2" id="KW-0472">Membrane</keyword>
<keyword evidence="2" id="KW-1133">Transmembrane helix</keyword>
<protein>
    <submittedName>
        <fullName evidence="3">Hypothetical chloroplast RF1</fullName>
    </submittedName>
</protein>
<feature type="transmembrane region" description="Helical" evidence="2">
    <location>
        <begin position="116"/>
        <end position="136"/>
    </location>
</feature>
<feature type="region of interest" description="Disordered" evidence="1">
    <location>
        <begin position="1124"/>
        <end position="1150"/>
    </location>
</feature>
<sequence>MISFLSLVTSVKDYLSIVHKLIESDSAFTIQNYSEIGPIITYFIISVKDSLSNFLSGNWLQNIWSLPLIIPDISSAMISEISVLDGYFHNAFDFLDTPISYFPEGQNTFFYSIEKFTIGFINSFFLFLPTSTAHIITLRRFVMQGLEAGYLAGLGTVAGNILWLTSIIFGWRFFVIPWLSLDIFRYLLGFLLLIKYMWDSYNERRMVLEDLSKRKIFLFNFLLALTEQTTIYPFITNLSVGSETSILESFPADNSLQFFLIHSCYIGGLLLGSLSLLHLTCWFWENPAFQIYMWLISSLKVSTSFYYKIQHFLFLYLTMISAITSIPYYGLDYTLAAPLGLVNEDRLIQDKTIRELSFLGSKASDRNTRRNRGRHGRRERWKRRIRKYRTFDASLYDQGSAATADLFTIEDLNYGFDRFWLRRKLRNHRVRFRFFPGPWMRSFKKQLAKPRLESYTGPRVEFFRILFEQVYHPSFHAYETPITKNGRFENTGRVDTKKQGKRSEGEAAIILPKNDFSLYNKMNSQVSTSFGTSRDKNINSALRKFIRKMNIRLKTAQIKNEYEQTSLNASPLYSKRWKHLLSHLSKNKQSYTDTFRSLNFYKNKKFDTRNTHVLADARPGLIHSSLDGSNKDKNEMRILRYRSLLFSNTDFGKEKKSGQLTSFVLNRNSLNANSLYLPLKFYLKKEQGLRKKLRYYTPTVFRGFSIENNAPYFRVMMKRYFYYYKPTNRWEKTMKVASLRKARRKSSRIPRKLQFNADYTVQTSRLDVKGDSTIESVDKTNKFSNLILTNRKMNPTHDYSVIGKKASRYRYQIYKDVLQHWYYSPFNRFLLKLDVDSFIRRQPKTHFINRKEENLLHLRRFLLSEHYDTLRWYTNMQHYRSMKTEIGGTKSFASRTYNQQFFGTFKKIRHLFAITPSQIRNQPQSKELSILKFDQSLYNEFPNTSKQPLVDNYIIHEELLADDDIYKLRPNDLLDQSQQVVRTYLIKASPIRQEYIRKLLNEKNYIKLSQFLIKGQKVRGTKAVTNDSTLFSQEKDYLFTNKEKEQFYKWESSKLHQFLRENNLNNDFYFIFNKKWKRSLNDQEFLKNYLLGRIDKREKRRLLKEKNLRAKLERFQTWLNTTDSKAERSETNEVGSQSVTNKQGFSSTDSNLSTKQVLTTGLQKSIVSGITTLNNITEKQISDDLATQGSASAPSKIRSTAKWLLLRKVVTMNQLEIKTSSSRLTDFILRFDHSLRSFQQKEKIRTELQTSIASLSNIVLSKERKSNYNFKQQFAFFYKNYSALRQNLISFDHISKFIKPIKRKSLSNWRKKERILSKQKRLRKEFKKISTNKKKIVTNNETTNQRINLFSPKNIGSTSILSQSDINTNTIGTTNIVSMDMSRKKRSAEDNPSVSQNIALARVEPNAAKPTGFLDIFKTFGLKRRLRRKKTPQRRSRTRRGRGVVKKRTLSDLAKKDLMLLRNLSTRKDENKVTRLRIYQKISKYGSESIGSSNLFAQRAIKQRKSKLRRQRFWKQKRSKYSQKRRKYRKRRRYVIGKIRVLSKQFKRIQSKFEIQQWWWKQYLPNLQATTDALWQIEKDRQIQQKLNELSVSEIFARDKQYRSLLENKDQKLSSLQIGDLDFKPLFIPEAIRIREERISQLSKDTVNKRVNRESVSTERSELSEQKRDNLNIVNKLYENLFTNQSNFITSQNQSKFRSASSLRSPFYAGWDESQRKFIVTNRLLSRKEAGVSLPLSTQSKSLYDSIKGERSENNDLSEIHFTAAPLKGMNAATTLYWQIPFTTYDPDQFFALGMDGFSPVGWRRFQFRHSILKSWLYNWSVQSFDTSALSKNIQTSNFVIKTAADSIQDSERARESQQTFNLYSLIKNKTRNSHSLRVNLGDSKKLFNISRRIKKRYRRVKKHPRTPVWFPSGPLAYQVLPVHYIYVFYKRSRLPRDRYLKRRLLNVKKMNQTLLGQASASSGAERTLNYTQKQSITTRSARPDDNWSNNIDFTLQKRIKPKRKYHRKRKAINSVGQNIIIPRRLRFIANTTTIKPLDKEDERSENFVRPTRPLTQKRITQNKSIADLVKEQKTLLRKQRRSDLSRKQPTNLIRVKQLRRRVQRQIIRTVWRYKPRAGGFVWPGDYLRLELVKAPKLQKQKFSQQQNTNGFPPGRKVRKKKRTIQEWQLQPKKYLLHKHNKRVLRKKLQKAQRSHKIRQRIKELSFLTR</sequence>
<geneLocation type="chloroplast" evidence="3"/>
<feature type="compositionally biased region" description="Polar residues" evidence="1">
    <location>
        <begin position="1132"/>
        <end position="1150"/>
    </location>
</feature>
<dbReference type="RefSeq" id="YP_009185018.1">
    <property type="nucleotide sequence ID" value="NC_028584.1"/>
</dbReference>
<dbReference type="EMBL" id="KT625418">
    <property type="protein sequence ID" value="ALO63322.1"/>
    <property type="molecule type" value="Genomic_DNA"/>
</dbReference>
<feature type="region of interest" description="Disordered" evidence="1">
    <location>
        <begin position="2141"/>
        <end position="2161"/>
    </location>
</feature>
<feature type="transmembrane region" description="Helical" evidence="2">
    <location>
        <begin position="216"/>
        <end position="235"/>
    </location>
</feature>
<keyword evidence="2" id="KW-0812">Transmembrane</keyword>
<gene>
    <name evidence="3" type="primary">ycf1</name>
</gene>